<dbReference type="SUPFAM" id="SSF50998">
    <property type="entry name" value="Quinoprotein alcohol dehydrogenase-like"/>
    <property type="match status" value="1"/>
</dbReference>
<gene>
    <name evidence="2" type="ORF">LACBIDRAFT_303972</name>
</gene>
<proteinExistence type="predicted"/>
<dbReference type="PROSITE" id="PS50181">
    <property type="entry name" value="FBOX"/>
    <property type="match status" value="1"/>
</dbReference>
<dbReference type="InterPro" id="IPR036047">
    <property type="entry name" value="F-box-like_dom_sf"/>
</dbReference>
<dbReference type="GeneID" id="6080202"/>
<evidence type="ECO:0000313" key="3">
    <source>
        <dbReference type="Proteomes" id="UP000001194"/>
    </source>
</evidence>
<evidence type="ECO:0000313" key="2">
    <source>
        <dbReference type="EMBL" id="EDR04773.1"/>
    </source>
</evidence>
<dbReference type="AlphaFoldDB" id="B0DKN6"/>
<dbReference type="InterPro" id="IPR011047">
    <property type="entry name" value="Quinoprotein_ADH-like_sf"/>
</dbReference>
<dbReference type="SUPFAM" id="SSF81383">
    <property type="entry name" value="F-box domain"/>
    <property type="match status" value="1"/>
</dbReference>
<dbReference type="Gene3D" id="1.20.1280.50">
    <property type="match status" value="1"/>
</dbReference>
<evidence type="ECO:0000259" key="1">
    <source>
        <dbReference type="PROSITE" id="PS50181"/>
    </source>
</evidence>
<name>B0DKN6_LACBS</name>
<dbReference type="InParanoid" id="B0DKN6"/>
<keyword evidence="3" id="KW-1185">Reference proteome</keyword>
<feature type="domain" description="F-box" evidence="1">
    <location>
        <begin position="18"/>
        <end position="66"/>
    </location>
</feature>
<dbReference type="Proteomes" id="UP000001194">
    <property type="component" value="Unassembled WGS sequence"/>
</dbReference>
<dbReference type="Pfam" id="PF00646">
    <property type="entry name" value="F-box"/>
    <property type="match status" value="1"/>
</dbReference>
<dbReference type="SMART" id="SM00256">
    <property type="entry name" value="FBOX"/>
    <property type="match status" value="1"/>
</dbReference>
<dbReference type="RefSeq" id="XP_001884597.1">
    <property type="nucleotide sequence ID" value="XM_001884562.1"/>
</dbReference>
<organism evidence="3">
    <name type="scientific">Laccaria bicolor (strain S238N-H82 / ATCC MYA-4686)</name>
    <name type="common">Bicoloured deceiver</name>
    <name type="synonym">Laccaria laccata var. bicolor</name>
    <dbReference type="NCBI Taxonomy" id="486041"/>
    <lineage>
        <taxon>Eukaryota</taxon>
        <taxon>Fungi</taxon>
        <taxon>Dikarya</taxon>
        <taxon>Basidiomycota</taxon>
        <taxon>Agaricomycotina</taxon>
        <taxon>Agaricomycetes</taxon>
        <taxon>Agaricomycetidae</taxon>
        <taxon>Agaricales</taxon>
        <taxon>Agaricineae</taxon>
        <taxon>Hydnangiaceae</taxon>
        <taxon>Laccaria</taxon>
    </lineage>
</organism>
<protein>
    <submittedName>
        <fullName evidence="2">Predicted protein</fullName>
    </submittedName>
</protein>
<reference evidence="2 3" key="1">
    <citation type="journal article" date="2008" name="Nature">
        <title>The genome of Laccaria bicolor provides insights into mycorrhizal symbiosis.</title>
        <authorList>
            <person name="Martin F."/>
            <person name="Aerts A."/>
            <person name="Ahren D."/>
            <person name="Brun A."/>
            <person name="Danchin E.G.J."/>
            <person name="Duchaussoy F."/>
            <person name="Gibon J."/>
            <person name="Kohler A."/>
            <person name="Lindquist E."/>
            <person name="Pereda V."/>
            <person name="Salamov A."/>
            <person name="Shapiro H.J."/>
            <person name="Wuyts J."/>
            <person name="Blaudez D."/>
            <person name="Buee M."/>
            <person name="Brokstein P."/>
            <person name="Canbaeck B."/>
            <person name="Cohen D."/>
            <person name="Courty P.E."/>
            <person name="Coutinho P.M."/>
            <person name="Delaruelle C."/>
            <person name="Detter J.C."/>
            <person name="Deveau A."/>
            <person name="DiFazio S."/>
            <person name="Duplessis S."/>
            <person name="Fraissinet-Tachet L."/>
            <person name="Lucic E."/>
            <person name="Frey-Klett P."/>
            <person name="Fourrey C."/>
            <person name="Feussner I."/>
            <person name="Gay G."/>
            <person name="Grimwood J."/>
            <person name="Hoegger P.J."/>
            <person name="Jain P."/>
            <person name="Kilaru S."/>
            <person name="Labbe J."/>
            <person name="Lin Y.C."/>
            <person name="Legue V."/>
            <person name="Le Tacon F."/>
            <person name="Marmeisse R."/>
            <person name="Melayah D."/>
            <person name="Montanini B."/>
            <person name="Muratet M."/>
            <person name="Nehls U."/>
            <person name="Niculita-Hirzel H."/>
            <person name="Oudot-Le Secq M.P."/>
            <person name="Peter M."/>
            <person name="Quesneville H."/>
            <person name="Rajashekar B."/>
            <person name="Reich M."/>
            <person name="Rouhier N."/>
            <person name="Schmutz J."/>
            <person name="Yin T."/>
            <person name="Chalot M."/>
            <person name="Henrissat B."/>
            <person name="Kuees U."/>
            <person name="Lucas S."/>
            <person name="Van de Peer Y."/>
            <person name="Podila G.K."/>
            <person name="Polle A."/>
            <person name="Pukkila P.J."/>
            <person name="Richardson P.M."/>
            <person name="Rouze P."/>
            <person name="Sanders I.R."/>
            <person name="Stajich J.E."/>
            <person name="Tunlid A."/>
            <person name="Tuskan G."/>
            <person name="Grigoriev I.V."/>
        </authorList>
    </citation>
    <scope>NUCLEOTIDE SEQUENCE [LARGE SCALE GENOMIC DNA]</scope>
    <source>
        <strain evidence="3">S238N-H82 / ATCC MYA-4686</strain>
    </source>
</reference>
<dbReference type="STRING" id="486041.B0DKN6"/>
<dbReference type="OrthoDB" id="550575at2759"/>
<dbReference type="EMBL" id="DS547116">
    <property type="protein sequence ID" value="EDR04773.1"/>
    <property type="molecule type" value="Genomic_DNA"/>
</dbReference>
<sequence length="574" mass="64576">MPNRTSLPQTNKSYLITGICQCELPVELIFEVLSHLPLKNLAVFPVVCREWLEFIKENESTIYHNAAQFHNFVPASSSSQRLHEALKELYSQRSLQGVNSWKELCQRRLQIQQSWLGNAPSRIVRHHTSPNRRVHRIKVDELAGFIITTSQSGGLAVTDINTDQLLWSLPETYVRAYAHCEYSNGYIIFDRFTSEKEIWRLSSIDSVSADSSSSLPDTIQTQIPPDGSHPGLFKPHALLQTPEPTRAYRFVYPTLLVAAFERVYLYDVPSARLVQIIENIQPLTTNISLGTLNYVDLSARHVFLCGGHALRVFDRGTGRAVLTLPSNKFVYGRWGYRLETGPRNESAMGSVLVEHEMEAIMCGPGTELNQYFDEFVAVHVSPCGSHLVGLLSSSRLIIMPHFERAIHNQMDIFDLTLDVQLGSPHAQSVYLAYENNRVAVVTGTALFIVHLPPFAPSSNFPATPPPIRVFRVFSFLNPERLGSASCLQMSDTGIYLNCKPSFGDDADDDDDDEDDDELDPEMLEDAFWDSIADQATYAVLPNGDYMVITDDHGVGHTMRSSDVYSVDFVERYYS</sequence>
<accession>B0DKN6</accession>
<dbReference type="HOGENOM" id="CLU_021592_2_0_1"/>
<dbReference type="InterPro" id="IPR001810">
    <property type="entry name" value="F-box_dom"/>
</dbReference>
<dbReference type="KEGG" id="lbc:LACBIDRAFT_303972"/>